<protein>
    <recommendedName>
        <fullName evidence="2">SGNH hydrolase-type esterase domain-containing protein</fullName>
    </recommendedName>
</protein>
<dbReference type="Pfam" id="PF13472">
    <property type="entry name" value="Lipase_GDSL_2"/>
    <property type="match status" value="1"/>
</dbReference>
<reference evidence="3 4" key="1">
    <citation type="submission" date="2012-01" db="EMBL/GenBank/DDBJ databases">
        <title>The Genome Sequence of Scardovia inopinata F0304.</title>
        <authorList>
            <consortium name="The Broad Institute Genome Sequencing Platform"/>
            <person name="Ward D."/>
            <person name="Earl A."/>
            <person name="Feldgarden M."/>
            <person name="Gevers D."/>
            <person name="Young S."/>
            <person name="Zeng Q."/>
            <person name="Koehrsen M."/>
            <person name="Alvarado L."/>
            <person name="Berlin A.M."/>
            <person name="Borenstein D."/>
            <person name="Chapman S.B."/>
            <person name="Chen Z."/>
            <person name="Engels R."/>
            <person name="Freedman E."/>
            <person name="Gellesch M."/>
            <person name="Goldberg J."/>
            <person name="Griggs A."/>
            <person name="Gujja S."/>
            <person name="Heilman E.R."/>
            <person name="Heiman D.I."/>
            <person name="Hepburn T.A."/>
            <person name="Howarth C."/>
            <person name="Jen D."/>
            <person name="Larson L."/>
            <person name="Mehta T."/>
            <person name="Park D."/>
            <person name="Pearson M."/>
            <person name="Richards J."/>
            <person name="Roberts A."/>
            <person name="Saif S."/>
            <person name="Shea T.D."/>
            <person name="Shenoy N."/>
            <person name="Sisk P."/>
            <person name="Stolte C."/>
            <person name="Sykes S.N."/>
            <person name="Walk T."/>
            <person name="White J."/>
            <person name="Yandava C."/>
            <person name="Izard J."/>
            <person name="Baranova O.V."/>
            <person name="Blanton J.M."/>
            <person name="Tanner A.C."/>
            <person name="Dewhirst F."/>
            <person name="Haas B."/>
            <person name="Nusbaum C."/>
            <person name="Birren B."/>
        </authorList>
    </citation>
    <scope>NUCLEOTIDE SEQUENCE [LARGE SCALE GENOMIC DNA]</scope>
    <source>
        <strain evidence="3 4">F0304</strain>
    </source>
</reference>
<sequence>MTNDTNDTDRTKSTNLKLNSAEKIIATIEGLYASKTIHLAEEPQGERQGTVQPQKKQESEKLQDGKAAEKTDSTAAPLHSPVNPLKFRPFKTAMMGDSMAVACGVDNQSQGMMPRIAQGLANRRQQEVSWETHGKLGATMRRVRFREFNEITSTDFDLLYICAGSNDLMAQRSLVEWHDDLEDVISQAKKIAKNVVVLSPGQLYNSPSLGKKLRKAMLIASNRQTAESSIICKNAGVTFLDVTHVDVDATIPEFYGSDNFHPGVMGYQIIADYVSKNTPMN</sequence>
<comment type="caution">
    <text evidence="3">The sequence shown here is derived from an EMBL/GenBank/DDBJ whole genome shotgun (WGS) entry which is preliminary data.</text>
</comment>
<feature type="domain" description="SGNH hydrolase-type esterase" evidence="2">
    <location>
        <begin position="95"/>
        <end position="269"/>
    </location>
</feature>
<feature type="compositionally biased region" description="Basic and acidic residues" evidence="1">
    <location>
        <begin position="55"/>
        <end position="72"/>
    </location>
</feature>
<accession>W5IJE7</accession>
<evidence type="ECO:0000313" key="4">
    <source>
        <dbReference type="Proteomes" id="UP000005777"/>
    </source>
</evidence>
<dbReference type="InterPro" id="IPR013830">
    <property type="entry name" value="SGNH_hydro"/>
</dbReference>
<feature type="region of interest" description="Disordered" evidence="1">
    <location>
        <begin position="41"/>
        <end position="84"/>
    </location>
</feature>
<evidence type="ECO:0000313" key="3">
    <source>
        <dbReference type="EMBL" id="EFG27014.1"/>
    </source>
</evidence>
<evidence type="ECO:0000256" key="1">
    <source>
        <dbReference type="SAM" id="MobiDB-lite"/>
    </source>
</evidence>
<dbReference type="HOGENOM" id="CLU_050180_1_0_11"/>
<feature type="region of interest" description="Disordered" evidence="1">
    <location>
        <begin position="1"/>
        <end position="20"/>
    </location>
</feature>
<dbReference type="Proteomes" id="UP000005777">
    <property type="component" value="Unassembled WGS sequence"/>
</dbReference>
<dbReference type="Gene3D" id="3.40.50.1110">
    <property type="entry name" value="SGNH hydrolase"/>
    <property type="match status" value="1"/>
</dbReference>
<proteinExistence type="predicted"/>
<dbReference type="eggNOG" id="COG2755">
    <property type="taxonomic scope" value="Bacteria"/>
</dbReference>
<dbReference type="EMBL" id="ADCX01000003">
    <property type="protein sequence ID" value="EFG27014.1"/>
    <property type="molecule type" value="Genomic_DNA"/>
</dbReference>
<name>W5IJE7_SCAIO</name>
<keyword evidence="4" id="KW-1185">Reference proteome</keyword>
<dbReference type="RefSeq" id="WP_006293011.1">
    <property type="nucleotide sequence ID" value="NZ_GG770225.1"/>
</dbReference>
<evidence type="ECO:0000259" key="2">
    <source>
        <dbReference type="Pfam" id="PF13472"/>
    </source>
</evidence>
<dbReference type="SUPFAM" id="SSF52266">
    <property type="entry name" value="SGNH hydrolase"/>
    <property type="match status" value="1"/>
</dbReference>
<organism evidence="3 4">
    <name type="scientific">Scardovia inopinata F0304</name>
    <dbReference type="NCBI Taxonomy" id="641146"/>
    <lineage>
        <taxon>Bacteria</taxon>
        <taxon>Bacillati</taxon>
        <taxon>Actinomycetota</taxon>
        <taxon>Actinomycetes</taxon>
        <taxon>Bifidobacteriales</taxon>
        <taxon>Bifidobacteriaceae</taxon>
        <taxon>Scardovia</taxon>
    </lineage>
</organism>
<dbReference type="AlphaFoldDB" id="W5IJE7"/>
<gene>
    <name evidence="3" type="ORF">HMPREF9020_00645</name>
</gene>
<dbReference type="InterPro" id="IPR036514">
    <property type="entry name" value="SGNH_hydro_sf"/>
</dbReference>